<dbReference type="Proteomes" id="UP001154078">
    <property type="component" value="Chromosome 9"/>
</dbReference>
<evidence type="ECO:0000313" key="1">
    <source>
        <dbReference type="EMBL" id="CAH0564383.1"/>
    </source>
</evidence>
<dbReference type="EMBL" id="OV121140">
    <property type="protein sequence ID" value="CAH0564383.1"/>
    <property type="molecule type" value="Genomic_DNA"/>
</dbReference>
<protein>
    <submittedName>
        <fullName evidence="1">Uncharacterized protein</fullName>
    </submittedName>
</protein>
<gene>
    <name evidence="1" type="ORF">MELIAE_LOCUS12960</name>
</gene>
<evidence type="ECO:0000313" key="2">
    <source>
        <dbReference type="Proteomes" id="UP001154078"/>
    </source>
</evidence>
<accession>A0A9P0BJE3</accession>
<reference evidence="1" key="1">
    <citation type="submission" date="2021-12" db="EMBL/GenBank/DDBJ databases">
        <authorList>
            <person name="King R."/>
        </authorList>
    </citation>
    <scope>NUCLEOTIDE SEQUENCE</scope>
</reference>
<sequence>MCLVNDITVKNMPTRSPRSPWRRTLREPIKPRLSRKIITSARVNLNSYWSKFEATSKPSMLDIDISHLLSSRVSSSENEITDNIINELMELGNK</sequence>
<dbReference type="AlphaFoldDB" id="A0A9P0BJE3"/>
<keyword evidence="2" id="KW-1185">Reference proteome</keyword>
<dbReference type="OrthoDB" id="8194217at2759"/>
<proteinExistence type="predicted"/>
<name>A0A9P0BJE3_BRAAE</name>
<organism evidence="1 2">
    <name type="scientific">Brassicogethes aeneus</name>
    <name type="common">Rape pollen beetle</name>
    <name type="synonym">Meligethes aeneus</name>
    <dbReference type="NCBI Taxonomy" id="1431903"/>
    <lineage>
        <taxon>Eukaryota</taxon>
        <taxon>Metazoa</taxon>
        <taxon>Ecdysozoa</taxon>
        <taxon>Arthropoda</taxon>
        <taxon>Hexapoda</taxon>
        <taxon>Insecta</taxon>
        <taxon>Pterygota</taxon>
        <taxon>Neoptera</taxon>
        <taxon>Endopterygota</taxon>
        <taxon>Coleoptera</taxon>
        <taxon>Polyphaga</taxon>
        <taxon>Cucujiformia</taxon>
        <taxon>Nitidulidae</taxon>
        <taxon>Meligethinae</taxon>
        <taxon>Brassicogethes</taxon>
    </lineage>
</organism>